<keyword evidence="5 6" id="KW-0676">Redox-active center</keyword>
<evidence type="ECO:0000313" key="8">
    <source>
        <dbReference type="EMBL" id="AXX62784.1"/>
    </source>
</evidence>
<reference evidence="11 13" key="2">
    <citation type="submission" date="2017-12" db="EMBL/GenBank/DDBJ databases">
        <title>FDA dAtabase for Regulatory Grade micrObial Sequences (FDA-ARGOS): Supporting development and validation of Infectious Disease Dx tests.</title>
        <authorList>
            <person name="Hoffmann M."/>
            <person name="Allard M."/>
            <person name="Evans P."/>
            <person name="Brown E."/>
            <person name="Tallon L.J."/>
            <person name="Sadzewicz L."/>
            <person name="Sengamalay N."/>
            <person name="Ott S."/>
            <person name="Godinez A."/>
            <person name="Nagaraj S."/>
            <person name="Vavikolanu K."/>
            <person name="Aluvathingal J."/>
            <person name="Nadendla S."/>
            <person name="Hobson J."/>
            <person name="Sichtig H."/>
        </authorList>
    </citation>
    <scope>NUCLEOTIDE SEQUENCE [LARGE SCALE GENOMIC DNA]</scope>
    <source>
        <strain evidence="13">ATCC 29307</strain>
        <strain evidence="11">FDAARGOS_118</strain>
    </source>
</reference>
<dbReference type="PROSITE" id="PS51354">
    <property type="entry name" value="GLUTAREDOXIN_2"/>
    <property type="match status" value="1"/>
</dbReference>
<keyword evidence="4" id="KW-1015">Disulfide bond</keyword>
<reference evidence="9" key="4">
    <citation type="journal article" date="2018" name="Genome Biol.">
        <title>SKESA: strategic k-mer extension for scrupulous assemblies.</title>
        <authorList>
            <person name="Souvorov A."/>
            <person name="Agarwala R."/>
            <person name="Lipman D.J."/>
        </authorList>
    </citation>
    <scope>NUCLEOTIDE SEQUENCE</scope>
    <source>
        <strain evidence="9">BCW_3452</strain>
    </source>
</reference>
<evidence type="ECO:0000256" key="1">
    <source>
        <dbReference type="ARBA" id="ARBA00007787"/>
    </source>
</evidence>
<dbReference type="GO" id="GO:0005737">
    <property type="term" value="C:cytoplasm"/>
    <property type="evidence" value="ECO:0007669"/>
    <property type="project" value="TreeGrafter"/>
</dbReference>
<dbReference type="PANTHER" id="PTHR45694:SF18">
    <property type="entry name" value="GLUTAREDOXIN-1-RELATED"/>
    <property type="match status" value="1"/>
</dbReference>
<dbReference type="EMBL" id="PDGH01000126">
    <property type="protein sequence ID" value="POB43952.1"/>
    <property type="molecule type" value="Genomic_DNA"/>
</dbReference>
<dbReference type="EMBL" id="LOSH02000001">
    <property type="protein sequence ID" value="PNM77031.1"/>
    <property type="molecule type" value="Genomic_DNA"/>
</dbReference>
<accession>A0A087I9W1</accession>
<evidence type="ECO:0000256" key="2">
    <source>
        <dbReference type="ARBA" id="ARBA00022448"/>
    </source>
</evidence>
<dbReference type="Pfam" id="PF00462">
    <property type="entry name" value="Glutaredoxin"/>
    <property type="match status" value="1"/>
</dbReference>
<dbReference type="GO" id="GO:0045454">
    <property type="term" value="P:cell redox homeostasis"/>
    <property type="evidence" value="ECO:0007669"/>
    <property type="project" value="InterPro"/>
</dbReference>
<reference evidence="9" key="5">
    <citation type="submission" date="2019-01" db="EMBL/GenBank/DDBJ databases">
        <authorList>
            <consortium name="NCBI Pathogen Detection Project"/>
        </authorList>
    </citation>
    <scope>NUCLEOTIDE SEQUENCE</scope>
    <source>
        <strain evidence="9">BCW_3452</strain>
    </source>
</reference>
<dbReference type="NCBIfam" id="TIGR02181">
    <property type="entry name" value="GRX_bact"/>
    <property type="match status" value="1"/>
</dbReference>
<dbReference type="InterPro" id="IPR002109">
    <property type="entry name" value="Glutaredoxin"/>
</dbReference>
<protein>
    <recommendedName>
        <fullName evidence="6">Glutaredoxin</fullName>
    </recommendedName>
</protein>
<dbReference type="Proteomes" id="UP000664056">
    <property type="component" value="Unassembled WGS sequence"/>
</dbReference>
<evidence type="ECO:0000313" key="9">
    <source>
        <dbReference type="EMBL" id="HAS8542811.1"/>
    </source>
</evidence>
<dbReference type="InterPro" id="IPR011900">
    <property type="entry name" value="GRX_bact"/>
</dbReference>
<dbReference type="Proteomes" id="UP000054370">
    <property type="component" value="Unassembled WGS sequence"/>
</dbReference>
<dbReference type="EMBL" id="JAFKOQ010000002">
    <property type="protein sequence ID" value="MBN8121359.1"/>
    <property type="molecule type" value="Genomic_DNA"/>
</dbReference>
<dbReference type="Proteomes" id="UP000263418">
    <property type="component" value="Chromosome 2"/>
</dbReference>
<dbReference type="InterPro" id="IPR011767">
    <property type="entry name" value="GLR_AS"/>
</dbReference>
<dbReference type="PANTHER" id="PTHR45694">
    <property type="entry name" value="GLUTAREDOXIN 2"/>
    <property type="match status" value="1"/>
</dbReference>
<reference evidence="12 14" key="3">
    <citation type="journal article" date="2018" name="Front. Microbiol.">
        <title>Phylogeny of Vibrio vulnificus from the Analysis of the Core-Genome: Implications for Intra-Species Taxonomy.</title>
        <authorList>
            <person name="Roig F.J."/>
            <person name="Gonzalez-Candelas F."/>
            <person name="Sanjuan E."/>
            <person name="Fouz B."/>
            <person name="Feil E.J."/>
            <person name="Llorens C."/>
            <person name="Baker-Austin C."/>
            <person name="Oliver J.D."/>
            <person name="Danin-Poleg Y."/>
            <person name="Gibas C.J."/>
            <person name="Kashi Y."/>
            <person name="Gulig P.A."/>
            <person name="Morrison S.S."/>
            <person name="Amaro C."/>
        </authorList>
    </citation>
    <scope>NUCLEOTIDE SEQUENCE [LARGE SCALE GENOMIC DNA]</scope>
    <source>
        <strain evidence="12 14">CECT4608</strain>
    </source>
</reference>
<gene>
    <name evidence="9" type="primary">grxC</name>
    <name evidence="11" type="ORF">AL548_000210</name>
    <name evidence="12" type="ORF">CRN52_19700</name>
    <name evidence="8" type="ORF">FORC53_4445</name>
    <name evidence="9" type="ORF">I7730_23815</name>
    <name evidence="10" type="ORF">J0J18_06420</name>
</gene>
<keyword evidence="2 6" id="KW-0813">Transport</keyword>
<evidence type="ECO:0000313" key="10">
    <source>
        <dbReference type="EMBL" id="MBN8121359.1"/>
    </source>
</evidence>
<dbReference type="OMA" id="LWWKGVN"/>
<dbReference type="GeneID" id="93897416"/>
<dbReference type="Proteomes" id="UP000863257">
    <property type="component" value="Unassembled WGS sequence"/>
</dbReference>
<dbReference type="InterPro" id="IPR036249">
    <property type="entry name" value="Thioredoxin-like_sf"/>
</dbReference>
<comment type="function">
    <text evidence="6">Has a glutathione-disulfide oxidoreductase activity in the presence of NADPH and glutathione reductase. Reduces low molecular weight disulfides and proteins.</text>
</comment>
<dbReference type="Gene3D" id="3.40.30.10">
    <property type="entry name" value="Glutaredoxin"/>
    <property type="match status" value="1"/>
</dbReference>
<dbReference type="Proteomes" id="UP000237466">
    <property type="component" value="Unassembled WGS sequence"/>
</dbReference>
<dbReference type="GO" id="GO:0015038">
    <property type="term" value="F:glutathione disulfide oxidoreductase activity"/>
    <property type="evidence" value="ECO:0007669"/>
    <property type="project" value="UniProtKB-UniRule"/>
</dbReference>
<reference evidence="8 15" key="1">
    <citation type="submission" date="2017-01" db="EMBL/GenBank/DDBJ databases">
        <title>Complete Genome Sequence of Vibrio vulnificus FORC_053.</title>
        <authorList>
            <consortium name="Food-borne Pathogen Omics Research Center"/>
            <person name="Chung H.Y."/>
            <person name="Na E.J."/>
            <person name="Song J.S."/>
            <person name="Kim H."/>
            <person name="Lee J.-H."/>
            <person name="Ryu S."/>
            <person name="Choi S.H."/>
        </authorList>
    </citation>
    <scope>NUCLEOTIDE SEQUENCE [LARGE SCALE GENOMIC DNA]</scope>
    <source>
        <strain evidence="8 15">FORC_053</strain>
    </source>
</reference>
<dbReference type="EMBL" id="DACRBY010000054">
    <property type="protein sequence ID" value="HAS8542811.1"/>
    <property type="molecule type" value="Genomic_DNA"/>
</dbReference>
<evidence type="ECO:0000256" key="6">
    <source>
        <dbReference type="RuleBase" id="RU364065"/>
    </source>
</evidence>
<keyword evidence="13" id="KW-1185">Reference proteome</keyword>
<keyword evidence="6" id="KW-0963">Cytoplasm</keyword>
<name>A0A087I9W1_VIBVL</name>
<evidence type="ECO:0000313" key="15">
    <source>
        <dbReference type="Proteomes" id="UP000263418"/>
    </source>
</evidence>
<sequence>MPKIEIYTKSYCPHCKAAKQTLASMGLVYREIEVSDDQALFNEMLNRSQRRTVPQIFVGDVHVGGNQDLITAIRKGRFEKILRSQAIRH</sequence>
<reference evidence="10" key="6">
    <citation type="submission" date="2021-03" db="EMBL/GenBank/DDBJ databases">
        <title>Study of the foodborne Vibrio vulnificus isolates from China.</title>
        <authorList>
            <person name="Zheng Z."/>
            <person name="Ye L."/>
        </authorList>
    </citation>
    <scope>NUCLEOTIDE SEQUENCE</scope>
    <source>
        <strain evidence="10">Vv1582</strain>
    </source>
</reference>
<dbReference type="InterPro" id="IPR014025">
    <property type="entry name" value="Glutaredoxin_subgr"/>
</dbReference>
<comment type="similarity">
    <text evidence="1 6">Belongs to the glutaredoxin family.</text>
</comment>
<dbReference type="CDD" id="cd03418">
    <property type="entry name" value="GRX_GRXb_1_3_like"/>
    <property type="match status" value="1"/>
</dbReference>
<dbReference type="PRINTS" id="PR00160">
    <property type="entry name" value="GLUTAREDOXIN"/>
</dbReference>
<evidence type="ECO:0000256" key="4">
    <source>
        <dbReference type="ARBA" id="ARBA00023157"/>
    </source>
</evidence>
<organism evidence="9">
    <name type="scientific">Vibrio vulnificus</name>
    <dbReference type="NCBI Taxonomy" id="672"/>
    <lineage>
        <taxon>Bacteria</taxon>
        <taxon>Pseudomonadati</taxon>
        <taxon>Pseudomonadota</taxon>
        <taxon>Gammaproteobacteria</taxon>
        <taxon>Vibrionales</taxon>
        <taxon>Vibrionaceae</taxon>
        <taxon>Vibrio</taxon>
    </lineage>
</organism>
<dbReference type="EMBL" id="CP019291">
    <property type="protein sequence ID" value="AXX62784.1"/>
    <property type="molecule type" value="Genomic_DNA"/>
</dbReference>
<evidence type="ECO:0000313" key="12">
    <source>
        <dbReference type="EMBL" id="POB43952.1"/>
    </source>
</evidence>
<dbReference type="GO" id="GO:0034599">
    <property type="term" value="P:cellular response to oxidative stress"/>
    <property type="evidence" value="ECO:0007669"/>
    <property type="project" value="TreeGrafter"/>
</dbReference>
<feature type="domain" description="Glutaredoxin" evidence="7">
    <location>
        <begin position="4"/>
        <end position="63"/>
    </location>
</feature>
<keyword evidence="3 6" id="KW-0249">Electron transport</keyword>
<dbReference type="OrthoDB" id="9814618at2"/>
<evidence type="ECO:0000313" key="11">
    <source>
        <dbReference type="EMBL" id="PNM77031.1"/>
    </source>
</evidence>
<dbReference type="SUPFAM" id="SSF52833">
    <property type="entry name" value="Thioredoxin-like"/>
    <property type="match status" value="1"/>
</dbReference>
<dbReference type="PROSITE" id="PS00195">
    <property type="entry name" value="GLUTAREDOXIN_1"/>
    <property type="match status" value="1"/>
</dbReference>
<evidence type="ECO:0000259" key="7">
    <source>
        <dbReference type="Pfam" id="PF00462"/>
    </source>
</evidence>
<evidence type="ECO:0000313" key="13">
    <source>
        <dbReference type="Proteomes" id="UP000054370"/>
    </source>
</evidence>
<dbReference type="RefSeq" id="WP_011081949.1">
    <property type="nucleotide sequence ID" value="NZ_AP026553.1"/>
</dbReference>
<dbReference type="AlphaFoldDB" id="A0A087I9W1"/>
<evidence type="ECO:0000313" key="14">
    <source>
        <dbReference type="Proteomes" id="UP000237466"/>
    </source>
</evidence>
<evidence type="ECO:0000256" key="3">
    <source>
        <dbReference type="ARBA" id="ARBA00022982"/>
    </source>
</evidence>
<evidence type="ECO:0000256" key="5">
    <source>
        <dbReference type="ARBA" id="ARBA00023284"/>
    </source>
</evidence>
<proteinExistence type="inferred from homology"/>